<dbReference type="GO" id="GO:0005829">
    <property type="term" value="C:cytosol"/>
    <property type="evidence" value="ECO:0007669"/>
    <property type="project" value="UniProtKB-ARBA"/>
</dbReference>
<dbReference type="InterPro" id="IPR020568">
    <property type="entry name" value="Ribosomal_Su5_D2-typ_SF"/>
</dbReference>
<comment type="subcellular location">
    <subcellularLocation>
        <location evidence="1 9">Cytoplasm</location>
    </subcellularLocation>
</comment>
<dbReference type="GO" id="GO:0000175">
    <property type="term" value="F:3'-5'-RNA exonuclease activity"/>
    <property type="evidence" value="ECO:0007669"/>
    <property type="project" value="TreeGrafter"/>
</dbReference>
<dbReference type="PANTHER" id="PTHR11252:SF0">
    <property type="entry name" value="POLYRIBONUCLEOTIDE NUCLEOTIDYLTRANSFERASE 1, MITOCHONDRIAL"/>
    <property type="match status" value="1"/>
</dbReference>
<keyword evidence="8 9" id="KW-0694">RNA-binding</keyword>
<dbReference type="PROSITE" id="PS50126">
    <property type="entry name" value="S1"/>
    <property type="match status" value="1"/>
</dbReference>
<dbReference type="InterPro" id="IPR015847">
    <property type="entry name" value="ExoRNase_PH_dom2"/>
</dbReference>
<feature type="binding site" evidence="9">
    <location>
        <position position="504"/>
    </location>
    <ligand>
        <name>Mg(2+)</name>
        <dbReference type="ChEBI" id="CHEBI:18420"/>
    </ligand>
</feature>
<dbReference type="Pfam" id="PF01138">
    <property type="entry name" value="RNase_PH"/>
    <property type="match status" value="2"/>
</dbReference>
<keyword evidence="3 9" id="KW-0963">Cytoplasm</keyword>
<evidence type="ECO:0000313" key="13">
    <source>
        <dbReference type="Proteomes" id="UP000177575"/>
    </source>
</evidence>
<organism evidence="12 13">
    <name type="scientific">Candidatus Veblenbacteria bacterium RIFOXYB1_FULL_43_13</name>
    <dbReference type="NCBI Taxonomy" id="1802426"/>
    <lineage>
        <taxon>Bacteria</taxon>
        <taxon>Candidatus Vebleniibacteriota</taxon>
    </lineage>
</organism>
<evidence type="ECO:0000256" key="10">
    <source>
        <dbReference type="SAM" id="MobiDB-lite"/>
    </source>
</evidence>
<dbReference type="InterPro" id="IPR001247">
    <property type="entry name" value="ExoRNase_PH_dom1"/>
</dbReference>
<dbReference type="Pfam" id="PF03725">
    <property type="entry name" value="RNase_PH_C"/>
    <property type="match status" value="1"/>
</dbReference>
<dbReference type="InterPro" id="IPR027408">
    <property type="entry name" value="PNPase/RNase_PH_dom_sf"/>
</dbReference>
<dbReference type="InterPro" id="IPR012162">
    <property type="entry name" value="PNPase"/>
</dbReference>
<dbReference type="GO" id="GO:0003723">
    <property type="term" value="F:RNA binding"/>
    <property type="evidence" value="ECO:0007669"/>
    <property type="project" value="UniProtKB-UniRule"/>
</dbReference>
<reference evidence="12 13" key="1">
    <citation type="journal article" date="2016" name="Nat. Commun.">
        <title>Thousands of microbial genomes shed light on interconnected biogeochemical processes in an aquifer system.</title>
        <authorList>
            <person name="Anantharaman K."/>
            <person name="Brown C.T."/>
            <person name="Hug L.A."/>
            <person name="Sharon I."/>
            <person name="Castelle C.J."/>
            <person name="Probst A.J."/>
            <person name="Thomas B.C."/>
            <person name="Singh A."/>
            <person name="Wilkins M.J."/>
            <person name="Karaoz U."/>
            <person name="Brodie E.L."/>
            <person name="Williams K.H."/>
            <person name="Hubbard S.S."/>
            <person name="Banfield J.F."/>
        </authorList>
    </citation>
    <scope>NUCLEOTIDE SEQUENCE [LARGE SCALE GENOMIC DNA]</scope>
</reference>
<dbReference type="SUPFAM" id="SSF55666">
    <property type="entry name" value="Ribonuclease PH domain 2-like"/>
    <property type="match status" value="2"/>
</dbReference>
<feature type="domain" description="S1 motif" evidence="11">
    <location>
        <begin position="634"/>
        <end position="702"/>
    </location>
</feature>
<dbReference type="NCBIfam" id="TIGR03591">
    <property type="entry name" value="polynuc_phos"/>
    <property type="match status" value="1"/>
</dbReference>
<protein>
    <recommendedName>
        <fullName evidence="9">Polyribonucleotide nucleotidyltransferase</fullName>
        <ecNumber evidence="9">2.7.7.8</ecNumber>
    </recommendedName>
    <alternativeName>
        <fullName evidence="9">Polynucleotide phosphorylase</fullName>
        <shortName evidence="9">PNPase</shortName>
    </alternativeName>
</protein>
<evidence type="ECO:0000256" key="7">
    <source>
        <dbReference type="ARBA" id="ARBA00022842"/>
    </source>
</evidence>
<dbReference type="HAMAP" id="MF_01595">
    <property type="entry name" value="PNPase"/>
    <property type="match status" value="1"/>
</dbReference>
<keyword evidence="7 9" id="KW-0460">Magnesium</keyword>
<dbReference type="CDD" id="cd04472">
    <property type="entry name" value="S1_PNPase"/>
    <property type="match status" value="1"/>
</dbReference>
<comment type="function">
    <text evidence="9">Involved in mRNA degradation. Catalyzes the phosphorolysis of single-stranded polyribonucleotides processively in the 3'- to 5'-direction.</text>
</comment>
<evidence type="ECO:0000256" key="6">
    <source>
        <dbReference type="ARBA" id="ARBA00022723"/>
    </source>
</evidence>
<dbReference type="SUPFAM" id="SSF54791">
    <property type="entry name" value="Eukaryotic type KH-domain (KH-domain type I)"/>
    <property type="match status" value="1"/>
</dbReference>
<dbReference type="InterPro" id="IPR004088">
    <property type="entry name" value="KH_dom_type_1"/>
</dbReference>
<proteinExistence type="inferred from homology"/>
<comment type="similarity">
    <text evidence="2 9">Belongs to the polyribonucleotide nucleotidyltransferase family.</text>
</comment>
<dbReference type="FunFam" id="2.40.50.140:FF:000023">
    <property type="entry name" value="Polyribonucleotide nucleotidyltransferase"/>
    <property type="match status" value="1"/>
</dbReference>
<keyword evidence="4 9" id="KW-0808">Transferase</keyword>
<dbReference type="PIRSF" id="PIRSF005499">
    <property type="entry name" value="PNPase"/>
    <property type="match status" value="1"/>
</dbReference>
<evidence type="ECO:0000313" key="12">
    <source>
        <dbReference type="EMBL" id="OHA55552.1"/>
    </source>
</evidence>
<dbReference type="GO" id="GO:0000287">
    <property type="term" value="F:magnesium ion binding"/>
    <property type="evidence" value="ECO:0007669"/>
    <property type="project" value="UniProtKB-UniRule"/>
</dbReference>
<dbReference type="SUPFAM" id="SSF54211">
    <property type="entry name" value="Ribosomal protein S5 domain 2-like"/>
    <property type="match status" value="2"/>
</dbReference>
<evidence type="ECO:0000256" key="4">
    <source>
        <dbReference type="ARBA" id="ARBA00022679"/>
    </source>
</evidence>
<dbReference type="InterPro" id="IPR036612">
    <property type="entry name" value="KH_dom_type_1_sf"/>
</dbReference>
<evidence type="ECO:0000256" key="1">
    <source>
        <dbReference type="ARBA" id="ARBA00004496"/>
    </source>
</evidence>
<comment type="catalytic activity">
    <reaction evidence="9">
        <text>RNA(n+1) + phosphate = RNA(n) + a ribonucleoside 5'-diphosphate</text>
        <dbReference type="Rhea" id="RHEA:22096"/>
        <dbReference type="Rhea" id="RHEA-COMP:14527"/>
        <dbReference type="Rhea" id="RHEA-COMP:17342"/>
        <dbReference type="ChEBI" id="CHEBI:43474"/>
        <dbReference type="ChEBI" id="CHEBI:57930"/>
        <dbReference type="ChEBI" id="CHEBI:140395"/>
        <dbReference type="EC" id="2.7.7.8"/>
    </reaction>
</comment>
<dbReference type="CDD" id="cd02393">
    <property type="entry name" value="KH-I_PNPase"/>
    <property type="match status" value="1"/>
</dbReference>
<comment type="cofactor">
    <cofactor evidence="9">
        <name>Mg(2+)</name>
        <dbReference type="ChEBI" id="CHEBI:18420"/>
    </cofactor>
</comment>
<dbReference type="FunFam" id="3.30.1370.10:FF:000001">
    <property type="entry name" value="Polyribonucleotide nucleotidyltransferase"/>
    <property type="match status" value="1"/>
</dbReference>
<dbReference type="GO" id="GO:0006396">
    <property type="term" value="P:RNA processing"/>
    <property type="evidence" value="ECO:0007669"/>
    <property type="project" value="InterPro"/>
</dbReference>
<dbReference type="SMART" id="SM00316">
    <property type="entry name" value="S1"/>
    <property type="match status" value="1"/>
</dbReference>
<dbReference type="Gene3D" id="3.30.1370.10">
    <property type="entry name" value="K Homology domain, type 1"/>
    <property type="match status" value="1"/>
</dbReference>
<comment type="caution">
    <text evidence="12">The sequence shown here is derived from an EMBL/GenBank/DDBJ whole genome shotgun (WGS) entry which is preliminary data.</text>
</comment>
<dbReference type="EMBL" id="MHTC01000012">
    <property type="protein sequence ID" value="OHA55552.1"/>
    <property type="molecule type" value="Genomic_DNA"/>
</dbReference>
<dbReference type="NCBIfam" id="NF008805">
    <property type="entry name" value="PRK11824.1"/>
    <property type="match status" value="1"/>
</dbReference>
<evidence type="ECO:0000256" key="5">
    <source>
        <dbReference type="ARBA" id="ARBA00022695"/>
    </source>
</evidence>
<gene>
    <name evidence="9" type="primary">pnp</name>
    <name evidence="12" type="ORF">A2388_00535</name>
</gene>
<dbReference type="AlphaFoldDB" id="A0A1G2Q6P0"/>
<evidence type="ECO:0000256" key="2">
    <source>
        <dbReference type="ARBA" id="ARBA00007404"/>
    </source>
</evidence>
<dbReference type="InterPro" id="IPR012340">
    <property type="entry name" value="NA-bd_OB-fold"/>
</dbReference>
<accession>A0A1G2Q6P0</accession>
<dbReference type="Gene3D" id="3.30.230.70">
    <property type="entry name" value="GHMP Kinase, N-terminal domain"/>
    <property type="match status" value="2"/>
</dbReference>
<keyword evidence="5 9" id="KW-0548">Nucleotidyltransferase</keyword>
<dbReference type="InterPro" id="IPR036345">
    <property type="entry name" value="ExoRNase_PH_dom2_sf"/>
</dbReference>
<dbReference type="GO" id="GO:0006402">
    <property type="term" value="P:mRNA catabolic process"/>
    <property type="evidence" value="ECO:0007669"/>
    <property type="project" value="UniProtKB-UniRule"/>
</dbReference>
<dbReference type="CDD" id="cd11364">
    <property type="entry name" value="RNase_PH_PNPase_2"/>
    <property type="match status" value="1"/>
</dbReference>
<feature type="binding site" evidence="9">
    <location>
        <position position="498"/>
    </location>
    <ligand>
        <name>Mg(2+)</name>
        <dbReference type="ChEBI" id="CHEBI:18420"/>
    </ligand>
</feature>
<feature type="compositionally biased region" description="Low complexity" evidence="10">
    <location>
        <begin position="730"/>
        <end position="745"/>
    </location>
</feature>
<dbReference type="Gene3D" id="2.40.50.140">
    <property type="entry name" value="Nucleic acid-binding proteins"/>
    <property type="match status" value="1"/>
</dbReference>
<dbReference type="SMART" id="SM00322">
    <property type="entry name" value="KH"/>
    <property type="match status" value="1"/>
</dbReference>
<dbReference type="Pfam" id="PF00013">
    <property type="entry name" value="KH_1"/>
    <property type="match status" value="1"/>
</dbReference>
<keyword evidence="6 9" id="KW-0479">Metal-binding</keyword>
<dbReference type="InterPro" id="IPR036456">
    <property type="entry name" value="PNPase_PH_RNA-bd_sf"/>
</dbReference>
<dbReference type="PROSITE" id="PS50084">
    <property type="entry name" value="KH_TYPE_1"/>
    <property type="match status" value="1"/>
</dbReference>
<dbReference type="GO" id="GO:0004654">
    <property type="term" value="F:polyribonucleotide nucleotidyltransferase activity"/>
    <property type="evidence" value="ECO:0007669"/>
    <property type="project" value="UniProtKB-UniRule"/>
</dbReference>
<dbReference type="FunFam" id="3.30.230.70:FF:000001">
    <property type="entry name" value="Polyribonucleotide nucleotidyltransferase"/>
    <property type="match status" value="1"/>
</dbReference>
<feature type="region of interest" description="Disordered" evidence="10">
    <location>
        <begin position="700"/>
        <end position="745"/>
    </location>
</feature>
<dbReference type="InterPro" id="IPR004087">
    <property type="entry name" value="KH_dom"/>
</dbReference>
<dbReference type="Pfam" id="PF00575">
    <property type="entry name" value="S1"/>
    <property type="match status" value="1"/>
</dbReference>
<sequence length="745" mass="81004">MSEVKVFEHELAGKKLRVEVGKLAQQAHGSCTVSYGDTTVLATVVQSPEPREGTDFFPLLVDYEERLYAAGKIKGSRFIKREGRPTDEAILTARLMDRSVRPLFKDTERRDVQVVVTVLSVDQENDPDVPSLIAASLALAISPVPWNGPVGAVRVGRIGGEWVLNPSYEARIKSDLDVFVAATDDEIVMLEAGANEVPEAEIAEAISFGHKHIGRLFPFLQEVIKTCGQAKQPESELDPAEQAATEALRAKVQAYLTGKFEAVFATRSKEDYKSKLREITQGLDEILKADNEVSKEARGMGLAMIENYLDIAARNLVLEQGKRVDGRGLDEIRPLEASVGVLARTHGTGLFRRGETQVLSVVTLGSPGMEQTLDGMEEDGKKRFMHHYNFPGFSVGEVRPVRSPGRREIGHGALAEKALVPVIPQDRAKFPYTIRIVSEVLSSNGSSSQASICGSSLALMDAGVPIKAAVAGIAMGLITDPADKSRYAILTDIQGVEDHSGDMDFKVAGTANGVTAVQLDIKLGGIAPAIISETLAKAKTARNQVLEVMSQAIGEPRPELSPYAPRIVSFNIPVDKIRDVIGPGGKIINEIIDATGVTIDIEDDGLVMVTSVSAEASQKAVDWIKNLTREVVIGETFQGKVTRLMNFGAFVEVLPRQEGLVHVSELSWNYVNNVTDVVKIGDIISVKVIEIDDQGRINLSHRQTLPKPEGYVEPHRGFNGNGNHREGRPNSRPNSGPPRNRFNRD</sequence>
<evidence type="ECO:0000256" key="9">
    <source>
        <dbReference type="HAMAP-Rule" id="MF_01595"/>
    </source>
</evidence>
<dbReference type="SUPFAM" id="SSF50249">
    <property type="entry name" value="Nucleic acid-binding proteins"/>
    <property type="match status" value="1"/>
</dbReference>
<dbReference type="InterPro" id="IPR003029">
    <property type="entry name" value="S1_domain"/>
</dbReference>
<dbReference type="PANTHER" id="PTHR11252">
    <property type="entry name" value="POLYRIBONUCLEOTIDE NUCLEOTIDYLTRANSFERASE"/>
    <property type="match status" value="1"/>
</dbReference>
<dbReference type="SUPFAM" id="SSF46915">
    <property type="entry name" value="Polynucleotide phosphorylase/guanosine pentaphosphate synthase (PNPase/GPSI), domain 3"/>
    <property type="match status" value="1"/>
</dbReference>
<dbReference type="Proteomes" id="UP000177575">
    <property type="component" value="Unassembled WGS sequence"/>
</dbReference>
<evidence type="ECO:0000256" key="3">
    <source>
        <dbReference type="ARBA" id="ARBA00022490"/>
    </source>
</evidence>
<dbReference type="EC" id="2.7.7.8" evidence="9"/>
<dbReference type="FunFam" id="3.30.230.70:FF:000002">
    <property type="entry name" value="Polyribonucleotide nucleotidyltransferase"/>
    <property type="match status" value="1"/>
</dbReference>
<evidence type="ECO:0000259" key="11">
    <source>
        <dbReference type="PROSITE" id="PS50126"/>
    </source>
</evidence>
<evidence type="ECO:0000256" key="8">
    <source>
        <dbReference type="ARBA" id="ARBA00022884"/>
    </source>
</evidence>
<name>A0A1G2Q6P0_9BACT</name>